<keyword evidence="4 5" id="KW-0472">Membrane</keyword>
<keyword evidence="8" id="KW-1185">Reference proteome</keyword>
<feature type="transmembrane region" description="Helical" evidence="5">
    <location>
        <begin position="260"/>
        <end position="284"/>
    </location>
</feature>
<evidence type="ECO:0000313" key="7">
    <source>
        <dbReference type="EMBL" id="MQL52193.1"/>
    </source>
</evidence>
<dbReference type="GO" id="GO:0003954">
    <property type="term" value="F:NADH dehydrogenase activity"/>
    <property type="evidence" value="ECO:0007669"/>
    <property type="project" value="TreeGrafter"/>
</dbReference>
<keyword evidence="5" id="KW-1278">Translocase</keyword>
<dbReference type="OrthoDB" id="9803734at2"/>
<feature type="transmembrane region" description="Helical" evidence="5">
    <location>
        <begin position="99"/>
        <end position="121"/>
    </location>
</feature>
<dbReference type="AlphaFoldDB" id="A0A6N7IRI9"/>
<dbReference type="HAMAP" id="MF_01350">
    <property type="entry name" value="NDH1_NuoH"/>
    <property type="match status" value="1"/>
</dbReference>
<dbReference type="PANTHER" id="PTHR11432:SF3">
    <property type="entry name" value="NADH-UBIQUINONE OXIDOREDUCTASE CHAIN 1"/>
    <property type="match status" value="1"/>
</dbReference>
<evidence type="ECO:0000313" key="8">
    <source>
        <dbReference type="Proteomes" id="UP000441717"/>
    </source>
</evidence>
<feature type="transmembrane region" description="Helical" evidence="5">
    <location>
        <begin position="290"/>
        <end position="310"/>
    </location>
</feature>
<protein>
    <recommendedName>
        <fullName evidence="5">NADH-quinone oxidoreductase subunit H</fullName>
        <ecNumber evidence="5">7.1.1.-</ecNumber>
    </recommendedName>
    <alternativeName>
        <fullName evidence="5">NADH dehydrogenase I subunit H</fullName>
    </alternativeName>
    <alternativeName>
        <fullName evidence="5">NDH-1 subunit H</fullName>
    </alternativeName>
</protein>
<evidence type="ECO:0000256" key="2">
    <source>
        <dbReference type="ARBA" id="ARBA00022692"/>
    </source>
</evidence>
<keyword evidence="7" id="KW-0560">Oxidoreductase</keyword>
<feature type="transmembrane region" description="Helical" evidence="5">
    <location>
        <begin position="172"/>
        <end position="192"/>
    </location>
</feature>
<feature type="transmembrane region" description="Helical" evidence="5">
    <location>
        <begin position="133"/>
        <end position="151"/>
    </location>
</feature>
<dbReference type="Pfam" id="PF00146">
    <property type="entry name" value="NADHdh"/>
    <property type="match status" value="1"/>
</dbReference>
<keyword evidence="2 5" id="KW-0812">Transmembrane</keyword>
<dbReference type="RefSeq" id="WP_152946111.1">
    <property type="nucleotide sequence ID" value="NZ_WHYR01000017.1"/>
</dbReference>
<feature type="transmembrane region" description="Helical" evidence="5">
    <location>
        <begin position="204"/>
        <end position="222"/>
    </location>
</feature>
<dbReference type="InterPro" id="IPR018086">
    <property type="entry name" value="NADH_UbQ_OxRdtase_su1_CS"/>
</dbReference>
<keyword evidence="5" id="KW-0874">Quinone</keyword>
<dbReference type="EC" id="7.1.1.-" evidence="5"/>
<comment type="catalytic activity">
    <reaction evidence="5">
        <text>a quinone + NADH + 5 H(+)(in) = a quinol + NAD(+) + 4 H(+)(out)</text>
        <dbReference type="Rhea" id="RHEA:57888"/>
        <dbReference type="ChEBI" id="CHEBI:15378"/>
        <dbReference type="ChEBI" id="CHEBI:24646"/>
        <dbReference type="ChEBI" id="CHEBI:57540"/>
        <dbReference type="ChEBI" id="CHEBI:57945"/>
        <dbReference type="ChEBI" id="CHEBI:132124"/>
    </reaction>
</comment>
<evidence type="ECO:0000256" key="4">
    <source>
        <dbReference type="ARBA" id="ARBA00023136"/>
    </source>
</evidence>
<dbReference type="PANTHER" id="PTHR11432">
    <property type="entry name" value="NADH DEHYDROGENASE SUBUNIT 1"/>
    <property type="match status" value="1"/>
</dbReference>
<proteinExistence type="inferred from homology"/>
<evidence type="ECO:0000256" key="6">
    <source>
        <dbReference type="RuleBase" id="RU000471"/>
    </source>
</evidence>
<name>A0A6N7IRI9_9FIRM</name>
<dbReference type="GO" id="GO:0009060">
    <property type="term" value="P:aerobic respiration"/>
    <property type="evidence" value="ECO:0007669"/>
    <property type="project" value="TreeGrafter"/>
</dbReference>
<comment type="function">
    <text evidence="5">NDH-1 shuttles electrons from NADH, via FMN and iron-sulfur (Fe-S) centers, to quinones in the respiratory chain. The immediate electron acceptor for the enzyme in this species is believed to be ubiquinone. Couples the redox reaction to proton translocation (for every two electrons transferred, four hydrogen ions are translocated across the cytoplasmic membrane), and thus conserves the redox energy in a proton gradient. This subunit may bind ubiquinone.</text>
</comment>
<comment type="subunit">
    <text evidence="5">NDH-1 is composed of 14 different subunits. Subunits NuoA, H, J, K, L, M, N constitute the membrane sector of the complex.</text>
</comment>
<evidence type="ECO:0000256" key="1">
    <source>
        <dbReference type="ARBA" id="ARBA00004141"/>
    </source>
</evidence>
<sequence length="350" mass="38982">MGENIFTGIAAGLRAILADAGVPPLAGDFIVMLVKLVAVIIFVSLNVIWLVYMERKVCAYIQCRIGPNRVGPRGLLQTVADVVKLLAKEIIIPRRVDKLVFLAAPLLVFVPPMMAFAVIPWGEGMAPMDMNIGVFYVLAVGSLSTIIFWMGGWSSYNKYSLVGGMRVVAQMVSYELPLVLALLGVIMLTGTLNINEIVNAQKGSWFILAQPLAFLIYFIAGISETNRTPFDLVEGESEIIAGPYTEYGGMGYAMFMLAEYGGMMVISCMATIMFLGGWLAPFGWTFLPSWFWFFIKVYALIFVFMWLRWTYPRIRVDQLMGFGWKVLVPLSLANIFITGIGMYIYRAIGW</sequence>
<evidence type="ECO:0000256" key="3">
    <source>
        <dbReference type="ARBA" id="ARBA00022989"/>
    </source>
</evidence>
<feature type="transmembrane region" description="Helical" evidence="5">
    <location>
        <begin position="322"/>
        <end position="345"/>
    </location>
</feature>
<comment type="subcellular location">
    <subcellularLocation>
        <location evidence="5 6">Cell membrane</location>
        <topology evidence="5 6">Multi-pass membrane protein</topology>
    </subcellularLocation>
    <subcellularLocation>
        <location evidence="1">Membrane</location>
        <topology evidence="1">Multi-pass membrane protein</topology>
    </subcellularLocation>
</comment>
<keyword evidence="3 5" id="KW-1133">Transmembrane helix</keyword>
<dbReference type="EMBL" id="WHYR01000017">
    <property type="protein sequence ID" value="MQL52193.1"/>
    <property type="molecule type" value="Genomic_DNA"/>
</dbReference>
<reference evidence="7 8" key="1">
    <citation type="submission" date="2019-10" db="EMBL/GenBank/DDBJ databases">
        <title>Comparative genomics of sulfur disproportionating microorganisms.</title>
        <authorList>
            <person name="Ward L.M."/>
            <person name="Bertran E."/>
            <person name="Johnston D."/>
        </authorList>
    </citation>
    <scope>NUCLEOTIDE SEQUENCE [LARGE SCALE GENOMIC DNA]</scope>
    <source>
        <strain evidence="7 8">DSM 14055</strain>
    </source>
</reference>
<gene>
    <name evidence="5 7" type="primary">nuoH</name>
    <name evidence="7" type="ORF">GFC01_07890</name>
</gene>
<dbReference type="InterPro" id="IPR001694">
    <property type="entry name" value="NADH_UbQ_OxRdtase_su1/FPO"/>
</dbReference>
<evidence type="ECO:0000256" key="5">
    <source>
        <dbReference type="HAMAP-Rule" id="MF_01350"/>
    </source>
</evidence>
<dbReference type="GO" id="GO:0016655">
    <property type="term" value="F:oxidoreductase activity, acting on NAD(P)H, quinone or similar compound as acceptor"/>
    <property type="evidence" value="ECO:0007669"/>
    <property type="project" value="UniProtKB-UniRule"/>
</dbReference>
<comment type="caution">
    <text evidence="7">The sequence shown here is derived from an EMBL/GenBank/DDBJ whole genome shotgun (WGS) entry which is preliminary data.</text>
</comment>
<feature type="transmembrane region" description="Helical" evidence="5">
    <location>
        <begin position="30"/>
        <end position="52"/>
    </location>
</feature>
<accession>A0A6N7IRI9</accession>
<keyword evidence="5 6" id="KW-0520">NAD</keyword>
<comment type="similarity">
    <text evidence="5 6">Belongs to the complex I subunit 1 family.</text>
</comment>
<dbReference type="NCBIfam" id="NF004741">
    <property type="entry name" value="PRK06076.1-2"/>
    <property type="match status" value="1"/>
</dbReference>
<keyword evidence="5" id="KW-0830">Ubiquinone</keyword>
<keyword evidence="5" id="KW-1003">Cell membrane</keyword>
<organism evidence="7 8">
    <name type="scientific">Desulfofundulus thermobenzoicus</name>
    <dbReference type="NCBI Taxonomy" id="29376"/>
    <lineage>
        <taxon>Bacteria</taxon>
        <taxon>Bacillati</taxon>
        <taxon>Bacillota</taxon>
        <taxon>Clostridia</taxon>
        <taxon>Eubacteriales</taxon>
        <taxon>Peptococcaceae</taxon>
        <taxon>Desulfofundulus</taxon>
    </lineage>
</organism>
<dbReference type="GO" id="GO:0048038">
    <property type="term" value="F:quinone binding"/>
    <property type="evidence" value="ECO:0007669"/>
    <property type="project" value="UniProtKB-KW"/>
</dbReference>
<dbReference type="PROSITE" id="PS00668">
    <property type="entry name" value="COMPLEX1_ND1_2"/>
    <property type="match status" value="1"/>
</dbReference>
<dbReference type="Proteomes" id="UP000441717">
    <property type="component" value="Unassembled WGS sequence"/>
</dbReference>
<dbReference type="GO" id="GO:0005886">
    <property type="term" value="C:plasma membrane"/>
    <property type="evidence" value="ECO:0007669"/>
    <property type="project" value="UniProtKB-SubCell"/>
</dbReference>